<proteinExistence type="predicted"/>
<feature type="chain" id="PRO_5043641943" evidence="2">
    <location>
        <begin position="19"/>
        <end position="125"/>
    </location>
</feature>
<accession>A0AAV7JXA7</accession>
<gene>
    <name evidence="3" type="ORF">LOD99_3568</name>
</gene>
<keyword evidence="1" id="KW-0812">Transmembrane</keyword>
<organism evidence="3 4">
    <name type="scientific">Oopsacas minuta</name>
    <dbReference type="NCBI Taxonomy" id="111878"/>
    <lineage>
        <taxon>Eukaryota</taxon>
        <taxon>Metazoa</taxon>
        <taxon>Porifera</taxon>
        <taxon>Hexactinellida</taxon>
        <taxon>Hexasterophora</taxon>
        <taxon>Lyssacinosida</taxon>
        <taxon>Leucopsacidae</taxon>
        <taxon>Oopsacas</taxon>
    </lineage>
</organism>
<feature type="transmembrane region" description="Helical" evidence="1">
    <location>
        <begin position="42"/>
        <end position="75"/>
    </location>
</feature>
<sequence length="125" mass="13935">MFLRGLCLLFILFIQVSAVTDVPTSSRVLIDTATELHGQFIALYILFPICLIECCICLPVVLGLMLGICATVPGCRIHKSLTKKVREEYILEQEAQMPQASIFPPTTIYPGNMPMKLPPYEAYAQ</sequence>
<name>A0AAV7JXA7_9METZ</name>
<feature type="signal peptide" evidence="2">
    <location>
        <begin position="1"/>
        <end position="18"/>
    </location>
</feature>
<evidence type="ECO:0000256" key="1">
    <source>
        <dbReference type="SAM" id="Phobius"/>
    </source>
</evidence>
<dbReference type="EMBL" id="JAKMXF010000277">
    <property type="protein sequence ID" value="KAI6653348.1"/>
    <property type="molecule type" value="Genomic_DNA"/>
</dbReference>
<keyword evidence="4" id="KW-1185">Reference proteome</keyword>
<dbReference type="AlphaFoldDB" id="A0AAV7JXA7"/>
<keyword evidence="1" id="KW-0472">Membrane</keyword>
<evidence type="ECO:0000313" key="3">
    <source>
        <dbReference type="EMBL" id="KAI6653348.1"/>
    </source>
</evidence>
<keyword evidence="1" id="KW-1133">Transmembrane helix</keyword>
<keyword evidence="2" id="KW-0732">Signal</keyword>
<dbReference type="Proteomes" id="UP001165289">
    <property type="component" value="Unassembled WGS sequence"/>
</dbReference>
<protein>
    <submittedName>
        <fullName evidence="3">Uncharacterized protein</fullName>
    </submittedName>
</protein>
<reference evidence="3 4" key="1">
    <citation type="journal article" date="2023" name="BMC Biol.">
        <title>The compact genome of the sponge Oopsacas minuta (Hexactinellida) is lacking key metazoan core genes.</title>
        <authorList>
            <person name="Santini S."/>
            <person name="Schenkelaars Q."/>
            <person name="Jourda C."/>
            <person name="Duchesne M."/>
            <person name="Belahbib H."/>
            <person name="Rocher C."/>
            <person name="Selva M."/>
            <person name="Riesgo A."/>
            <person name="Vervoort M."/>
            <person name="Leys S.P."/>
            <person name="Kodjabachian L."/>
            <person name="Le Bivic A."/>
            <person name="Borchiellini C."/>
            <person name="Claverie J.M."/>
            <person name="Renard E."/>
        </authorList>
    </citation>
    <scope>NUCLEOTIDE SEQUENCE [LARGE SCALE GENOMIC DNA]</scope>
    <source>
        <strain evidence="3">SPO-2</strain>
    </source>
</reference>
<comment type="caution">
    <text evidence="3">The sequence shown here is derived from an EMBL/GenBank/DDBJ whole genome shotgun (WGS) entry which is preliminary data.</text>
</comment>
<evidence type="ECO:0000256" key="2">
    <source>
        <dbReference type="SAM" id="SignalP"/>
    </source>
</evidence>
<evidence type="ECO:0000313" key="4">
    <source>
        <dbReference type="Proteomes" id="UP001165289"/>
    </source>
</evidence>